<evidence type="ECO:0008006" key="3">
    <source>
        <dbReference type="Google" id="ProtNLM"/>
    </source>
</evidence>
<protein>
    <recommendedName>
        <fullName evidence="3">Extradiol ring-cleavage dioxygenase class III enzyme subunit B domain-containing protein</fullName>
    </recommendedName>
</protein>
<organism evidence="1 2">
    <name type="scientific">Anaeromyxobacter paludicola</name>
    <dbReference type="NCBI Taxonomy" id="2918171"/>
    <lineage>
        <taxon>Bacteria</taxon>
        <taxon>Pseudomonadati</taxon>
        <taxon>Myxococcota</taxon>
        <taxon>Myxococcia</taxon>
        <taxon>Myxococcales</taxon>
        <taxon>Cystobacterineae</taxon>
        <taxon>Anaeromyxobacteraceae</taxon>
        <taxon>Anaeromyxobacter</taxon>
    </lineage>
</organism>
<dbReference type="RefSeq" id="WP_248342661.1">
    <property type="nucleotide sequence ID" value="NZ_AP025592.1"/>
</dbReference>
<gene>
    <name evidence="1" type="ORF">AMPC_33690</name>
</gene>
<dbReference type="Gene3D" id="3.40.830.10">
    <property type="entry name" value="LigB-like"/>
    <property type="match status" value="1"/>
</dbReference>
<evidence type="ECO:0000313" key="1">
    <source>
        <dbReference type="EMBL" id="BDG10256.1"/>
    </source>
</evidence>
<sequence length="95" mass="10018">MDRAPVLFVSHGAPTVALAQDGYALALREVGPRWPAPAAVAAAPTSERFAPSFVALGAAPPGERVATVYEGFHYRTLGMRSFALLPGGETKEQRP</sequence>
<dbReference type="EMBL" id="AP025592">
    <property type="protein sequence ID" value="BDG10256.1"/>
    <property type="molecule type" value="Genomic_DNA"/>
</dbReference>
<dbReference type="Proteomes" id="UP001162734">
    <property type="component" value="Chromosome"/>
</dbReference>
<dbReference type="SUPFAM" id="SSF53213">
    <property type="entry name" value="LigB-like"/>
    <property type="match status" value="2"/>
</dbReference>
<name>A0ABN6NAJ6_9BACT</name>
<proteinExistence type="predicted"/>
<keyword evidence="2" id="KW-1185">Reference proteome</keyword>
<evidence type="ECO:0000313" key="2">
    <source>
        <dbReference type="Proteomes" id="UP001162734"/>
    </source>
</evidence>
<accession>A0ABN6NAJ6</accession>
<reference evidence="2" key="1">
    <citation type="journal article" date="2022" name="Int. J. Syst. Evol. Microbiol.">
        <title>Anaeromyxobacter oryzae sp. nov., Anaeromyxobacter diazotrophicus sp. nov. and Anaeromyxobacter paludicola sp. nov., isolated from paddy soils.</title>
        <authorList>
            <person name="Itoh H."/>
            <person name="Xu Z."/>
            <person name="Mise K."/>
            <person name="Masuda Y."/>
            <person name="Ushijima N."/>
            <person name="Hayakawa C."/>
            <person name="Shiratori Y."/>
            <person name="Senoo K."/>
        </authorList>
    </citation>
    <scope>NUCLEOTIDE SEQUENCE [LARGE SCALE GENOMIC DNA]</scope>
    <source>
        <strain evidence="2">Red630</strain>
    </source>
</reference>